<gene>
    <name evidence="1" type="ORF">BXY82_1168</name>
</gene>
<name>A0A4R7QAF3_9FLAO</name>
<dbReference type="Proteomes" id="UP000294689">
    <property type="component" value="Unassembled WGS sequence"/>
</dbReference>
<sequence length="154" mass="18231">MIPNFDRASTQYIKRESQRSECERFQCSLVMRYQQFQIYKSAKGLVIANGGLASKQISEVVFTVSFYKVIHLMNTFTTFQREYLRPSRTIETILVSKENLSQVYFIYNYEGNSFRVFKNHLDLILFFQDKTEGDFEFGTEEALDWFLAKVYIAE</sequence>
<accession>A0A4R7QAF3</accession>
<dbReference type="EMBL" id="SOBW01000007">
    <property type="protein sequence ID" value="TDU43750.1"/>
    <property type="molecule type" value="Genomic_DNA"/>
</dbReference>
<evidence type="ECO:0000313" key="1">
    <source>
        <dbReference type="EMBL" id="TDU43750.1"/>
    </source>
</evidence>
<dbReference type="OrthoDB" id="828135at2"/>
<dbReference type="AlphaFoldDB" id="A0A4R7QAF3"/>
<keyword evidence="2" id="KW-1185">Reference proteome</keyword>
<proteinExistence type="predicted"/>
<organism evidence="1 2">
    <name type="scientific">Gelidibacter sediminis</name>
    <dbReference type="NCBI Taxonomy" id="1608710"/>
    <lineage>
        <taxon>Bacteria</taxon>
        <taxon>Pseudomonadati</taxon>
        <taxon>Bacteroidota</taxon>
        <taxon>Flavobacteriia</taxon>
        <taxon>Flavobacteriales</taxon>
        <taxon>Flavobacteriaceae</taxon>
        <taxon>Gelidibacter</taxon>
    </lineage>
</organism>
<reference evidence="1 2" key="1">
    <citation type="submission" date="2019-03" db="EMBL/GenBank/DDBJ databases">
        <title>Genomic Encyclopedia of Archaeal and Bacterial Type Strains, Phase II (KMG-II): from individual species to whole genera.</title>
        <authorList>
            <person name="Goeker M."/>
        </authorList>
    </citation>
    <scope>NUCLEOTIDE SEQUENCE [LARGE SCALE GENOMIC DNA]</scope>
    <source>
        <strain evidence="1 2">DSM 28135</strain>
    </source>
</reference>
<dbReference type="RefSeq" id="WP_133757188.1">
    <property type="nucleotide sequence ID" value="NZ_SOBW01000007.1"/>
</dbReference>
<evidence type="ECO:0000313" key="2">
    <source>
        <dbReference type="Proteomes" id="UP000294689"/>
    </source>
</evidence>
<protein>
    <submittedName>
        <fullName evidence="1">Uncharacterized protein</fullName>
    </submittedName>
</protein>
<comment type="caution">
    <text evidence="1">The sequence shown here is derived from an EMBL/GenBank/DDBJ whole genome shotgun (WGS) entry which is preliminary data.</text>
</comment>